<feature type="compositionally biased region" description="Basic and acidic residues" evidence="1">
    <location>
        <begin position="44"/>
        <end position="55"/>
    </location>
</feature>
<gene>
    <name evidence="2" type="ORF">CDAR_402981</name>
</gene>
<organism evidence="2 3">
    <name type="scientific">Caerostris darwini</name>
    <dbReference type="NCBI Taxonomy" id="1538125"/>
    <lineage>
        <taxon>Eukaryota</taxon>
        <taxon>Metazoa</taxon>
        <taxon>Ecdysozoa</taxon>
        <taxon>Arthropoda</taxon>
        <taxon>Chelicerata</taxon>
        <taxon>Arachnida</taxon>
        <taxon>Araneae</taxon>
        <taxon>Araneomorphae</taxon>
        <taxon>Entelegynae</taxon>
        <taxon>Araneoidea</taxon>
        <taxon>Araneidae</taxon>
        <taxon>Caerostris</taxon>
    </lineage>
</organism>
<dbReference type="AlphaFoldDB" id="A0AAV4X148"/>
<comment type="caution">
    <text evidence="2">The sequence shown here is derived from an EMBL/GenBank/DDBJ whole genome shotgun (WGS) entry which is preliminary data.</text>
</comment>
<evidence type="ECO:0000313" key="2">
    <source>
        <dbReference type="EMBL" id="GIY88363.1"/>
    </source>
</evidence>
<proteinExistence type="predicted"/>
<protein>
    <submittedName>
        <fullName evidence="2">Uncharacterized protein</fullName>
    </submittedName>
</protein>
<feature type="compositionally biased region" description="Polar residues" evidence="1">
    <location>
        <begin position="1"/>
        <end position="18"/>
    </location>
</feature>
<keyword evidence="3" id="KW-1185">Reference proteome</keyword>
<dbReference type="Proteomes" id="UP001054837">
    <property type="component" value="Unassembled WGS sequence"/>
</dbReference>
<reference evidence="2 3" key="1">
    <citation type="submission" date="2021-06" db="EMBL/GenBank/DDBJ databases">
        <title>Caerostris darwini draft genome.</title>
        <authorList>
            <person name="Kono N."/>
            <person name="Arakawa K."/>
        </authorList>
    </citation>
    <scope>NUCLEOTIDE SEQUENCE [LARGE SCALE GENOMIC DNA]</scope>
</reference>
<feature type="region of interest" description="Disordered" evidence="1">
    <location>
        <begin position="1"/>
        <end position="55"/>
    </location>
</feature>
<evidence type="ECO:0000313" key="3">
    <source>
        <dbReference type="Proteomes" id="UP001054837"/>
    </source>
</evidence>
<accession>A0AAV4X148</accession>
<evidence type="ECO:0000256" key="1">
    <source>
        <dbReference type="SAM" id="MobiDB-lite"/>
    </source>
</evidence>
<dbReference type="EMBL" id="BPLQ01015487">
    <property type="protein sequence ID" value="GIY88363.1"/>
    <property type="molecule type" value="Genomic_DNA"/>
</dbReference>
<name>A0AAV4X148_9ARAC</name>
<sequence>MKTLSNALHGSPQQQRASCTFHHHRTSNEEPLVSGERGAGGDFRSPRDCRHGAGKEKYGRGAWLGLYPPTPNYPSPAPLAVRGSAAGPRLAFNKRFCVGTRVAPRSKFPQKRNAAK</sequence>